<evidence type="ECO:0000313" key="16">
    <source>
        <dbReference type="Proteomes" id="UP000289886"/>
    </source>
</evidence>
<dbReference type="InterPro" id="IPR008917">
    <property type="entry name" value="TF_DNA-bd_sf"/>
</dbReference>
<keyword evidence="16" id="KW-1185">Reference proteome</keyword>
<evidence type="ECO:0000256" key="11">
    <source>
        <dbReference type="SAM" id="Coils"/>
    </source>
</evidence>
<dbReference type="InterPro" id="IPR004827">
    <property type="entry name" value="bZIP"/>
</dbReference>
<dbReference type="PROSITE" id="PS50097">
    <property type="entry name" value="BTB"/>
    <property type="match status" value="1"/>
</dbReference>
<feature type="domain" description="BZIP" evidence="14">
    <location>
        <begin position="542"/>
        <end position="600"/>
    </location>
</feature>
<evidence type="ECO:0000256" key="4">
    <source>
        <dbReference type="ARBA" id="ARBA00022553"/>
    </source>
</evidence>
<dbReference type="FunFam" id="1.10.880.10:FF:000002">
    <property type="entry name" value="transcription regulator protein BACH2 isoform X1"/>
    <property type="match status" value="1"/>
</dbReference>
<dbReference type="EMBL" id="SCEB01001382">
    <property type="protein sequence ID" value="RXM96881.1"/>
    <property type="molecule type" value="Genomic_DNA"/>
</dbReference>
<dbReference type="SUPFAM" id="SSF47454">
    <property type="entry name" value="A DNA-binding domain in eukaryotic transcription factors"/>
    <property type="match status" value="1"/>
</dbReference>
<organism evidence="15 16">
    <name type="scientific">Acipenser ruthenus</name>
    <name type="common">Sterlet sturgeon</name>
    <dbReference type="NCBI Taxonomy" id="7906"/>
    <lineage>
        <taxon>Eukaryota</taxon>
        <taxon>Metazoa</taxon>
        <taxon>Chordata</taxon>
        <taxon>Craniata</taxon>
        <taxon>Vertebrata</taxon>
        <taxon>Euteleostomi</taxon>
        <taxon>Actinopterygii</taxon>
        <taxon>Chondrostei</taxon>
        <taxon>Acipenseriformes</taxon>
        <taxon>Acipenseridae</taxon>
        <taxon>Acipenser</taxon>
    </lineage>
</organism>
<keyword evidence="7" id="KW-0238">DNA-binding</keyword>
<dbReference type="Pfam" id="PF00651">
    <property type="entry name" value="BTB"/>
    <property type="match status" value="1"/>
</dbReference>
<dbReference type="SMART" id="SM00338">
    <property type="entry name" value="BRLZ"/>
    <property type="match status" value="1"/>
</dbReference>
<evidence type="ECO:0000256" key="7">
    <source>
        <dbReference type="ARBA" id="ARBA00023125"/>
    </source>
</evidence>
<dbReference type="FunFam" id="3.30.710.10:FF:000033">
    <property type="entry name" value="transcription regulator protein BACH2 isoform X1"/>
    <property type="match status" value="1"/>
</dbReference>
<dbReference type="CDD" id="cd14719">
    <property type="entry name" value="bZIP_BACH"/>
    <property type="match status" value="1"/>
</dbReference>
<keyword evidence="10" id="KW-0539">Nucleus</keyword>
<name>A0A662YM32_ACIRT</name>
<dbReference type="Pfam" id="PF03131">
    <property type="entry name" value="bZIP_Maf"/>
    <property type="match status" value="1"/>
</dbReference>
<accession>A0A662YM32</accession>
<keyword evidence="11" id="KW-0175">Coiled coil</keyword>
<feature type="coiled-coil region" evidence="11">
    <location>
        <begin position="555"/>
        <end position="592"/>
    </location>
</feature>
<comment type="caution">
    <text evidence="15">The sequence shown here is derived from an EMBL/GenBank/DDBJ whole genome shotgun (WGS) entry which is preliminary data.</text>
</comment>
<proteinExistence type="inferred from homology"/>
<comment type="similarity">
    <text evidence="2">Belongs to the bZIP family. CNC subfamily.</text>
</comment>
<feature type="compositionally biased region" description="Polar residues" evidence="12">
    <location>
        <begin position="465"/>
        <end position="482"/>
    </location>
</feature>
<feature type="domain" description="BTB" evidence="13">
    <location>
        <begin position="36"/>
        <end position="102"/>
    </location>
</feature>
<evidence type="ECO:0000259" key="14">
    <source>
        <dbReference type="PROSITE" id="PS50217"/>
    </source>
</evidence>
<dbReference type="InterPro" id="IPR050457">
    <property type="entry name" value="ZnFinger_BTB_dom_contain"/>
</dbReference>
<keyword evidence="6" id="KW-0805">Transcription regulation</keyword>
<evidence type="ECO:0000313" key="15">
    <source>
        <dbReference type="EMBL" id="RXM96881.1"/>
    </source>
</evidence>
<dbReference type="InterPro" id="IPR043321">
    <property type="entry name" value="bZIP_BACH"/>
</dbReference>
<keyword evidence="9" id="KW-0804">Transcription</keyword>
<feature type="compositionally biased region" description="Acidic residues" evidence="12">
    <location>
        <begin position="483"/>
        <end position="493"/>
    </location>
</feature>
<evidence type="ECO:0000256" key="2">
    <source>
        <dbReference type="ARBA" id="ARBA00008157"/>
    </source>
</evidence>
<dbReference type="SMART" id="SM00225">
    <property type="entry name" value="BTB"/>
    <property type="match status" value="1"/>
</dbReference>
<evidence type="ECO:0000256" key="12">
    <source>
        <dbReference type="SAM" id="MobiDB-lite"/>
    </source>
</evidence>
<evidence type="ECO:0000259" key="13">
    <source>
        <dbReference type="PROSITE" id="PS50097"/>
    </source>
</evidence>
<dbReference type="SUPFAM" id="SSF57959">
    <property type="entry name" value="Leucine zipper domain"/>
    <property type="match status" value="1"/>
</dbReference>
<evidence type="ECO:0000256" key="3">
    <source>
        <dbReference type="ARBA" id="ARBA00022491"/>
    </source>
</evidence>
<dbReference type="Gene3D" id="3.30.710.10">
    <property type="entry name" value="Potassium Channel Kv1.1, Chain A"/>
    <property type="match status" value="1"/>
</dbReference>
<dbReference type="SUPFAM" id="SSF54695">
    <property type="entry name" value="POZ domain"/>
    <property type="match status" value="1"/>
</dbReference>
<reference evidence="15 16" key="1">
    <citation type="submission" date="2019-01" db="EMBL/GenBank/DDBJ databases">
        <title>Draft Genome and Complete Hox-Cluster Characterization of the Sterlet Sturgeon (Acipenser ruthenus).</title>
        <authorList>
            <person name="Wei Q."/>
        </authorList>
    </citation>
    <scope>NUCLEOTIDE SEQUENCE [LARGE SCALE GENOMIC DNA]</scope>
    <source>
        <strain evidence="15">WHYD16114868_AA</strain>
        <tissue evidence="15">Blood</tissue>
    </source>
</reference>
<dbReference type="AlphaFoldDB" id="A0A662YM32"/>
<dbReference type="Proteomes" id="UP000289886">
    <property type="component" value="Unassembled WGS sequence"/>
</dbReference>
<keyword evidence="5" id="KW-0832">Ubl conjugation</keyword>
<dbReference type="InterPro" id="IPR011333">
    <property type="entry name" value="SKP1/BTB/POZ_sf"/>
</dbReference>
<evidence type="ECO:0000256" key="9">
    <source>
        <dbReference type="ARBA" id="ARBA00023163"/>
    </source>
</evidence>
<comment type="subcellular location">
    <subcellularLocation>
        <location evidence="1">Nucleus</location>
    </subcellularLocation>
</comment>
<dbReference type="PANTHER" id="PTHR46105:SF23">
    <property type="entry name" value="TRANSCRIPTION REGULATOR PROTEIN BACH1"/>
    <property type="match status" value="1"/>
</dbReference>
<dbReference type="PROSITE" id="PS50217">
    <property type="entry name" value="BZIP"/>
    <property type="match status" value="1"/>
</dbReference>
<keyword evidence="3" id="KW-0678">Repressor</keyword>
<keyword evidence="8" id="KW-0010">Activator</keyword>
<evidence type="ECO:0000256" key="1">
    <source>
        <dbReference type="ARBA" id="ARBA00004123"/>
    </source>
</evidence>
<sequence>MSLNNTRGSVYTYQSSVHSSHVLLCLNEQRQRDVLCDVTIVVEDRRFRAHRSLVAACSDYFHSRVTGQSEADLVITLPTEVTVKGFDPLLEFAYTAKPLLTNEIVLEVCSCAEILGFHNLEKTCFNFIIAKFFESRTDPQDSPRKLCCKTKCWKSKPQAIQEDSLSLNIDDVGVEFLDYVSQRSIVSLPKSEKDPSCSPNCSERDGQADYSSLCPKYRKFQLACGKDECNPSLQDIQTQQFLQTQNETCNLTDGNTDEGKGNPTGNIDTESKMGEHCESETCHPCVPHVLEDPSVFCVLQPSLICSQSHGSTLNTSDHCSLNALEMYGVAGSVEGSAPESDGNEKTIETVLPEPSISNCGFEVQDDNQTACTGRSSVEREVAEHLAKGFWRELNTRQEGSFDTVPGSLQQSSEKTPECPWLSISISEMYEPRSDFAVGATDCPFLSNLESDGCCGRFEEQRTECDQGSQQEKSPCISSVNSGDESDFDTEGDSESYTRERAREVKLPFSVEKIASLTRNDFQQMLKNHNLTQEQLDFIHDVRRRSKNRIAAQRCRKRKLDCIQNLECEIDKLRNEKDKLMHEKNKLKMSKDETWQNLSSLYQKVTQDSLHLQVAVCQVLVEGDYRAGPGLKAGKVGLPAQWDHSAFMAIDFKATWSTVQCSTGRKSVSSC</sequence>
<keyword evidence="4" id="KW-0597">Phosphoprotein</keyword>
<dbReference type="InterPro" id="IPR004826">
    <property type="entry name" value="bZIP_Maf"/>
</dbReference>
<gene>
    <name evidence="15" type="ORF">EOD39_15120</name>
</gene>
<evidence type="ECO:0000256" key="6">
    <source>
        <dbReference type="ARBA" id="ARBA00023015"/>
    </source>
</evidence>
<evidence type="ECO:0000256" key="8">
    <source>
        <dbReference type="ARBA" id="ARBA00023159"/>
    </source>
</evidence>
<dbReference type="PANTHER" id="PTHR46105">
    <property type="entry name" value="AGAP004733-PA"/>
    <property type="match status" value="1"/>
</dbReference>
<feature type="region of interest" description="Disordered" evidence="12">
    <location>
        <begin position="465"/>
        <end position="500"/>
    </location>
</feature>
<protein>
    <submittedName>
        <fullName evidence="15">Transcription regulator protein BACH1</fullName>
    </submittedName>
</protein>
<dbReference type="Gene3D" id="1.10.880.10">
    <property type="entry name" value="Transcription factor, Skn-1-like, DNA-binding domain"/>
    <property type="match status" value="1"/>
</dbReference>
<evidence type="ECO:0000256" key="10">
    <source>
        <dbReference type="ARBA" id="ARBA00023242"/>
    </source>
</evidence>
<evidence type="ECO:0000256" key="5">
    <source>
        <dbReference type="ARBA" id="ARBA00022843"/>
    </source>
</evidence>
<dbReference type="GO" id="GO:0000978">
    <property type="term" value="F:RNA polymerase II cis-regulatory region sequence-specific DNA binding"/>
    <property type="evidence" value="ECO:0007669"/>
    <property type="project" value="TreeGrafter"/>
</dbReference>
<dbReference type="InterPro" id="IPR000210">
    <property type="entry name" value="BTB/POZ_dom"/>
</dbReference>
<dbReference type="GO" id="GO:0000981">
    <property type="term" value="F:DNA-binding transcription factor activity, RNA polymerase II-specific"/>
    <property type="evidence" value="ECO:0007669"/>
    <property type="project" value="TreeGrafter"/>
</dbReference>
<dbReference type="GO" id="GO:0005634">
    <property type="term" value="C:nucleus"/>
    <property type="evidence" value="ECO:0007669"/>
    <property type="project" value="UniProtKB-SubCell"/>
</dbReference>
<dbReference type="PROSITE" id="PS00036">
    <property type="entry name" value="BZIP_BASIC"/>
    <property type="match status" value="1"/>
</dbReference>
<dbReference type="InterPro" id="IPR046347">
    <property type="entry name" value="bZIP_sf"/>
</dbReference>